<evidence type="ECO:0008006" key="6">
    <source>
        <dbReference type="Google" id="ProtNLM"/>
    </source>
</evidence>
<dbReference type="AlphaFoldDB" id="E0NTG9"/>
<dbReference type="Proteomes" id="UP000004394">
    <property type="component" value="Unassembled WGS sequence"/>
</dbReference>
<gene>
    <name evidence="4" type="ORF">HMPREF0658_1471</name>
</gene>
<keyword evidence="1" id="KW-0808">Transferase</keyword>
<comment type="caution">
    <text evidence="4">The sequence shown here is derived from an EMBL/GenBank/DDBJ whole genome shotgun (WGS) entry which is preliminary data.</text>
</comment>
<dbReference type="Pfam" id="PF26337">
    <property type="entry name" value="Gtf3_C"/>
    <property type="match status" value="1"/>
</dbReference>
<dbReference type="InterPro" id="IPR058592">
    <property type="entry name" value="Gtf3_C"/>
</dbReference>
<protein>
    <recommendedName>
        <fullName evidence="6">Galactofuranosyltransferase</fullName>
    </recommendedName>
</protein>
<keyword evidence="5" id="KW-1185">Reference proteome</keyword>
<dbReference type="RefSeq" id="WP_006949604.1">
    <property type="nucleotide sequence ID" value="NZ_BAJI01000002.1"/>
</dbReference>
<dbReference type="Pfam" id="PF26334">
    <property type="entry name" value="Gtf3_N"/>
    <property type="match status" value="1"/>
</dbReference>
<dbReference type="HOGENOM" id="CLU_057651_1_0_10"/>
<reference evidence="4" key="1">
    <citation type="submission" date="2010-07" db="EMBL/GenBank/DDBJ databases">
        <authorList>
            <person name="Muzny D."/>
            <person name="Qin X."/>
            <person name="Deng J."/>
            <person name="Jiang H."/>
            <person name="Liu Y."/>
            <person name="Qu J."/>
            <person name="Song X.-Z."/>
            <person name="Zhang L."/>
            <person name="Thornton R."/>
            <person name="Coyle M."/>
            <person name="Francisco L."/>
            <person name="Jackson L."/>
            <person name="Javaid M."/>
            <person name="Korchina V."/>
            <person name="Kovar C."/>
            <person name="Mata R."/>
            <person name="Mathew T."/>
            <person name="Ngo R."/>
            <person name="Nguyen L."/>
            <person name="Nguyen N."/>
            <person name="Okwuonu G."/>
            <person name="Ongeri F."/>
            <person name="Pham C."/>
            <person name="Simmons D."/>
            <person name="Wilczek-Boney K."/>
            <person name="Hale W."/>
            <person name="Jakkamsetti A."/>
            <person name="Pham P."/>
            <person name="Ruth R."/>
            <person name="San Lucas F."/>
            <person name="Warren J."/>
            <person name="Zhang J."/>
            <person name="Zhao Z."/>
            <person name="Zhou C."/>
            <person name="Zhu D."/>
            <person name="Lee S."/>
            <person name="Bess C."/>
            <person name="Blankenburg K."/>
            <person name="Forbes L."/>
            <person name="Fu Q."/>
            <person name="Gubbala S."/>
            <person name="Hirani K."/>
            <person name="Jayaseelan J.C."/>
            <person name="Lara F."/>
            <person name="Munidasa M."/>
            <person name="Palculict T."/>
            <person name="Patil S."/>
            <person name="Pu L.-L."/>
            <person name="Saada N."/>
            <person name="Tang L."/>
            <person name="Weissenberger G."/>
            <person name="Zhu Y."/>
            <person name="Hemphill L."/>
            <person name="Shang Y."/>
            <person name="Youmans B."/>
            <person name="Ayvaz T."/>
            <person name="Ross M."/>
            <person name="Santibanez J."/>
            <person name="Aqrawi P."/>
            <person name="Gross S."/>
            <person name="Joshi V."/>
            <person name="Fowler G."/>
            <person name="Nazareth L."/>
            <person name="Reid J."/>
            <person name="Worley K."/>
            <person name="Petrosino J."/>
            <person name="Highlander S."/>
            <person name="Gibbs R."/>
        </authorList>
    </citation>
    <scope>NUCLEOTIDE SEQUENCE [LARGE SCALE GENOMIC DNA]</scope>
    <source>
        <strain evidence="4">DSM 16973</strain>
    </source>
</reference>
<dbReference type="BioCyc" id="PMAR862515-HMP:GMOO-1494-MONOMER"/>
<dbReference type="eggNOG" id="COG0438">
    <property type="taxonomic scope" value="Bacteria"/>
</dbReference>
<dbReference type="Gene3D" id="3.40.50.2000">
    <property type="entry name" value="Glycogen Phosphorylase B"/>
    <property type="match status" value="2"/>
</dbReference>
<organism evidence="4 5">
    <name type="scientific">Hoylesella marshii DSM 16973 = JCM 13450</name>
    <dbReference type="NCBI Taxonomy" id="862515"/>
    <lineage>
        <taxon>Bacteria</taxon>
        <taxon>Pseudomonadati</taxon>
        <taxon>Bacteroidota</taxon>
        <taxon>Bacteroidia</taxon>
        <taxon>Bacteroidales</taxon>
        <taxon>Prevotellaceae</taxon>
        <taxon>Hoylesella</taxon>
    </lineage>
</organism>
<proteinExistence type="predicted"/>
<dbReference type="InterPro" id="IPR058591">
    <property type="entry name" value="Gtf3_N"/>
</dbReference>
<evidence type="ECO:0000313" key="4">
    <source>
        <dbReference type="EMBL" id="EFM01636.1"/>
    </source>
</evidence>
<name>E0NTG9_9BACT</name>
<feature type="domain" description="Glucosyltransferase 3-like N-terminal" evidence="2">
    <location>
        <begin position="10"/>
        <end position="141"/>
    </location>
</feature>
<dbReference type="PIRSF" id="PIRSF007023">
    <property type="entry name" value="UDP-Galf_transf"/>
    <property type="match status" value="1"/>
</dbReference>
<accession>E0NTG9</accession>
<dbReference type="OrthoDB" id="9790931at2"/>
<evidence type="ECO:0000256" key="1">
    <source>
        <dbReference type="ARBA" id="ARBA00022679"/>
    </source>
</evidence>
<dbReference type="SUPFAM" id="SSF53756">
    <property type="entry name" value="UDP-Glycosyltransferase/glycogen phosphorylase"/>
    <property type="match status" value="1"/>
</dbReference>
<dbReference type="EMBL" id="AEEI01000049">
    <property type="protein sequence ID" value="EFM01636.1"/>
    <property type="molecule type" value="Genomic_DNA"/>
</dbReference>
<dbReference type="STRING" id="862515.HMPREF0658_1471"/>
<evidence type="ECO:0000313" key="5">
    <source>
        <dbReference type="Proteomes" id="UP000004394"/>
    </source>
</evidence>
<evidence type="ECO:0000259" key="3">
    <source>
        <dbReference type="Pfam" id="PF26337"/>
    </source>
</evidence>
<evidence type="ECO:0000259" key="2">
    <source>
        <dbReference type="Pfam" id="PF26334"/>
    </source>
</evidence>
<feature type="domain" description="Glucosyltransferase 3-like C-terminal" evidence="3">
    <location>
        <begin position="162"/>
        <end position="327"/>
    </location>
</feature>
<sequence>MNYYIEVINHNKARQDVDRVFRDLGYTNLTPQSKSVHPVSRFITKLTGVIRILTTVKRGDTLCLQYPMKKFYDMACTFAHWKGAYVATIIHDLGAFRRHKLTPEQENNRLKKTDFLIAHNDTMKQYLIEKGFKGHICSLGIFDFIVQTEPKDYDTPHVPRRVFYASNLKKWRNGFLYALQGVMNEWEMTLYGHGFDEEGKRNPKLKYAGSLPEDQLIAEAEADFGLVWDGNSIDECDGDWGSYLKINNPHKTSLYLRAGVPVIIWNKAAIAPFIESKGLGVSVGSLKELDEVFRTMTSEEYNTLKANAKAFSKLLGEGRFVRKAFVTAQQTLTDLG</sequence>